<feature type="region of interest" description="Disordered" evidence="1">
    <location>
        <begin position="199"/>
        <end position="235"/>
    </location>
</feature>
<keyword evidence="4" id="KW-1185">Reference proteome</keyword>
<dbReference type="AlphaFoldDB" id="A0A9P4XYU5"/>
<feature type="compositionally biased region" description="Low complexity" evidence="1">
    <location>
        <begin position="39"/>
        <end position="55"/>
    </location>
</feature>
<evidence type="ECO:0000313" key="4">
    <source>
        <dbReference type="Proteomes" id="UP000803844"/>
    </source>
</evidence>
<proteinExistence type="predicted"/>
<reference evidence="2" key="1">
    <citation type="journal article" date="2020" name="Phytopathology">
        <title>Genome sequence of the chestnut blight fungus Cryphonectria parasitica EP155: A fundamental resource for an archetypical invasive plant pathogen.</title>
        <authorList>
            <person name="Crouch J.A."/>
            <person name="Dawe A."/>
            <person name="Aerts A."/>
            <person name="Barry K."/>
            <person name="Churchill A.C.L."/>
            <person name="Grimwood J."/>
            <person name="Hillman B."/>
            <person name="Milgroom M.G."/>
            <person name="Pangilinan J."/>
            <person name="Smith M."/>
            <person name="Salamov A."/>
            <person name="Schmutz J."/>
            <person name="Yadav J."/>
            <person name="Grigoriev I.V."/>
            <person name="Nuss D."/>
        </authorList>
    </citation>
    <scope>NUCLEOTIDE SEQUENCE</scope>
    <source>
        <strain evidence="2">EP155</strain>
    </source>
</reference>
<feature type="region of interest" description="Disordered" evidence="1">
    <location>
        <begin position="21"/>
        <end position="60"/>
    </location>
</feature>
<comment type="caution">
    <text evidence="2">The sequence shown here is derived from an EMBL/GenBank/DDBJ whole genome shotgun (WGS) entry which is preliminary data.</text>
</comment>
<dbReference type="OrthoDB" id="4779809at2759"/>
<evidence type="ECO:0000256" key="1">
    <source>
        <dbReference type="SAM" id="MobiDB-lite"/>
    </source>
</evidence>
<dbReference type="EMBL" id="MU032344">
    <property type="protein sequence ID" value="KAF3770754.1"/>
    <property type="molecule type" value="Genomic_DNA"/>
</dbReference>
<dbReference type="RefSeq" id="XP_040781715.1">
    <property type="nucleotide sequence ID" value="XM_040922464.1"/>
</dbReference>
<dbReference type="GeneID" id="63839593"/>
<sequence length="266" mass="28830">MARLRSQDALMQELQQERLDVAAGDAAKLRTPRSRAKKTFPVATPSSTPAAGSSKSQDDASWGAVRDVPCIGCIKSLAASGSDGSCHDQKDSSAARCARCSKGHKCIPVPFYLMPFVDELYMAKRALASAEEMDAPTPSKKRTRAGVEKENSTLNLAPLGTRSKHAAGKFSEVDELQKQIEALTEERDVLLAEQEADRKEAVSRSAKEGKAVVSAKKKGKQAAVQSVSRSVDDHPVESYREWHLKHEKAKADIEAVLATLHPPPKE</sequence>
<name>A0A9P4XYU5_CRYP1</name>
<feature type="compositionally biased region" description="Basic and acidic residues" evidence="1">
    <location>
        <begin position="199"/>
        <end position="210"/>
    </location>
</feature>
<feature type="region of interest" description="Disordered" evidence="1">
    <location>
        <begin position="131"/>
        <end position="150"/>
    </location>
</feature>
<organism evidence="2 4">
    <name type="scientific">Cryphonectria parasitica (strain ATCC 38755 / EP155)</name>
    <dbReference type="NCBI Taxonomy" id="660469"/>
    <lineage>
        <taxon>Eukaryota</taxon>
        <taxon>Fungi</taxon>
        <taxon>Dikarya</taxon>
        <taxon>Ascomycota</taxon>
        <taxon>Pezizomycotina</taxon>
        <taxon>Sordariomycetes</taxon>
        <taxon>Sordariomycetidae</taxon>
        <taxon>Diaporthales</taxon>
        <taxon>Cryphonectriaceae</taxon>
        <taxon>Cryphonectria-Endothia species complex</taxon>
        <taxon>Cryphonectria</taxon>
    </lineage>
</organism>
<protein>
    <submittedName>
        <fullName evidence="2">Uncharacterized protein</fullName>
    </submittedName>
</protein>
<accession>A0A9P4XYU5</accession>
<dbReference type="EMBL" id="MU032349">
    <property type="protein sequence ID" value="KAF3763050.1"/>
    <property type="molecule type" value="Genomic_DNA"/>
</dbReference>
<gene>
    <name evidence="3" type="ORF">M406DRAFT_349376</name>
    <name evidence="2" type="ORF">M406DRAFT_352178</name>
</gene>
<evidence type="ECO:0000313" key="3">
    <source>
        <dbReference type="EMBL" id="KAF3770754.1"/>
    </source>
</evidence>
<dbReference type="Proteomes" id="UP000803844">
    <property type="component" value="Unassembled WGS sequence"/>
</dbReference>
<evidence type="ECO:0000313" key="2">
    <source>
        <dbReference type="EMBL" id="KAF3763050.1"/>
    </source>
</evidence>